<reference evidence="13" key="1">
    <citation type="submission" date="2021-01" db="EMBL/GenBank/DDBJ databases">
        <authorList>
            <person name="Corre E."/>
            <person name="Pelletier E."/>
            <person name="Niang G."/>
            <person name="Scheremetjew M."/>
            <person name="Finn R."/>
            <person name="Kale V."/>
            <person name="Holt S."/>
            <person name="Cochrane G."/>
            <person name="Meng A."/>
            <person name="Brown T."/>
            <person name="Cohen L."/>
        </authorList>
    </citation>
    <scope>NUCLEOTIDE SEQUENCE</scope>
    <source>
        <strain evidence="13">CCCM811</strain>
    </source>
</reference>
<feature type="compositionally biased region" description="Basic and acidic residues" evidence="11">
    <location>
        <begin position="304"/>
        <end position="316"/>
    </location>
</feature>
<dbReference type="GO" id="GO:0005886">
    <property type="term" value="C:plasma membrane"/>
    <property type="evidence" value="ECO:0007669"/>
    <property type="project" value="UniProtKB-SubCell"/>
</dbReference>
<keyword evidence="9" id="KW-0407">Ion channel</keyword>
<dbReference type="EMBL" id="HBIV01019936">
    <property type="protein sequence ID" value="CAE0662816.1"/>
    <property type="molecule type" value="Transcribed_RNA"/>
</dbReference>
<evidence type="ECO:0000256" key="11">
    <source>
        <dbReference type="SAM" id="MobiDB-lite"/>
    </source>
</evidence>
<evidence type="ECO:0000313" key="13">
    <source>
        <dbReference type="EMBL" id="CAE0662816.1"/>
    </source>
</evidence>
<keyword evidence="4 12" id="KW-0812">Transmembrane</keyword>
<feature type="region of interest" description="Disordered" evidence="11">
    <location>
        <begin position="286"/>
        <end position="344"/>
    </location>
</feature>
<dbReference type="GO" id="GO:0034702">
    <property type="term" value="C:monoatomic ion channel complex"/>
    <property type="evidence" value="ECO:0007669"/>
    <property type="project" value="UniProtKB-KW"/>
</dbReference>
<comment type="subcellular location">
    <subcellularLocation>
        <location evidence="1">Cell membrane</location>
        <topology evidence="1">Multi-pass membrane protein</topology>
    </subcellularLocation>
</comment>
<keyword evidence="7" id="KW-0406">Ion transport</keyword>
<dbReference type="AlphaFoldDB" id="A0A7S3YUZ7"/>
<evidence type="ECO:0000256" key="9">
    <source>
        <dbReference type="ARBA" id="ARBA00023303"/>
    </source>
</evidence>
<keyword evidence="5" id="KW-0851">Voltage-gated channel</keyword>
<feature type="coiled-coil region" evidence="10">
    <location>
        <begin position="139"/>
        <end position="166"/>
    </location>
</feature>
<gene>
    <name evidence="13" type="ORF">LGLO00237_LOCUS14417</name>
</gene>
<name>A0A7S3YUZ7_9EUKA</name>
<keyword evidence="3" id="KW-1003">Cell membrane</keyword>
<feature type="region of interest" description="Disordered" evidence="11">
    <location>
        <begin position="1"/>
        <end position="37"/>
    </location>
</feature>
<evidence type="ECO:0000256" key="4">
    <source>
        <dbReference type="ARBA" id="ARBA00022692"/>
    </source>
</evidence>
<dbReference type="InterPro" id="IPR027359">
    <property type="entry name" value="Volt_channel_dom_sf"/>
</dbReference>
<organism evidence="13">
    <name type="scientific">Lotharella globosa</name>
    <dbReference type="NCBI Taxonomy" id="91324"/>
    <lineage>
        <taxon>Eukaryota</taxon>
        <taxon>Sar</taxon>
        <taxon>Rhizaria</taxon>
        <taxon>Cercozoa</taxon>
        <taxon>Chlorarachniophyceae</taxon>
        <taxon>Lotharella</taxon>
    </lineage>
</organism>
<evidence type="ECO:0008006" key="14">
    <source>
        <dbReference type="Google" id="ProtNLM"/>
    </source>
</evidence>
<evidence type="ECO:0000256" key="2">
    <source>
        <dbReference type="ARBA" id="ARBA00022448"/>
    </source>
</evidence>
<evidence type="ECO:0000256" key="10">
    <source>
        <dbReference type="SAM" id="Coils"/>
    </source>
</evidence>
<evidence type="ECO:0000256" key="7">
    <source>
        <dbReference type="ARBA" id="ARBA00023065"/>
    </source>
</evidence>
<keyword evidence="10" id="KW-0175">Coiled coil</keyword>
<feature type="transmembrane region" description="Helical" evidence="12">
    <location>
        <begin position="218"/>
        <end position="237"/>
    </location>
</feature>
<evidence type="ECO:0000256" key="8">
    <source>
        <dbReference type="ARBA" id="ARBA00023136"/>
    </source>
</evidence>
<keyword evidence="8 12" id="KW-0472">Membrane</keyword>
<evidence type="ECO:0000256" key="3">
    <source>
        <dbReference type="ARBA" id="ARBA00022475"/>
    </source>
</evidence>
<evidence type="ECO:0000256" key="12">
    <source>
        <dbReference type="SAM" id="Phobius"/>
    </source>
</evidence>
<evidence type="ECO:0000256" key="5">
    <source>
        <dbReference type="ARBA" id="ARBA00022882"/>
    </source>
</evidence>
<dbReference type="InterPro" id="IPR031846">
    <property type="entry name" value="Hvcn1"/>
</dbReference>
<dbReference type="Gene3D" id="1.20.120.350">
    <property type="entry name" value="Voltage-gated potassium channels. Chain C"/>
    <property type="match status" value="1"/>
</dbReference>
<protein>
    <recommendedName>
        <fullName evidence="14">Hydrogen voltage-gated channel 1</fullName>
    </recommendedName>
</protein>
<dbReference type="PANTHER" id="PTHR46480:SF1">
    <property type="entry name" value="VOLTAGE-GATED HYDROGEN CHANNEL 1"/>
    <property type="match status" value="1"/>
</dbReference>
<sequence length="344" mass="38149">MDTTNDTSKPAGYADDTIPSKSVGQPTTRVHGQSLSTALPRHSAMGAAGGGEEQRLRQKANLGQNYVPTFTSDDGKKTFAVSAKPFLSNPLLEHFVLPPGRAEGFKGEQWHQRLNRFLHDWRTHLVLNVLLILDVIFIIVGISLELAFLESEVNDLESQCEDVSEDLREECSSHPGNTRLEDAAKGIEYASLAILILFAIDNMLLLVANGWGFFKCPLYVFDTLVIFAAIILEVTLANGKGSPAGILVVVRTWRFIRIGHGVFETSHEVEAKHHDEIVNNLLTEREKQREQHKQLQQQQQQQQDKLRPSFSKETHGQEGPPASYKVDVEELKTAPGPSAPAEPS</sequence>
<dbReference type="PANTHER" id="PTHR46480">
    <property type="entry name" value="F20B24.22"/>
    <property type="match status" value="1"/>
</dbReference>
<keyword evidence="2" id="KW-0813">Transport</keyword>
<feature type="compositionally biased region" description="Low complexity" evidence="11">
    <location>
        <begin position="294"/>
        <end position="303"/>
    </location>
</feature>
<feature type="compositionally biased region" description="Polar residues" evidence="11">
    <location>
        <begin position="19"/>
        <end position="37"/>
    </location>
</feature>
<keyword evidence="6 12" id="KW-1133">Transmembrane helix</keyword>
<evidence type="ECO:0000256" key="6">
    <source>
        <dbReference type="ARBA" id="ARBA00022989"/>
    </source>
</evidence>
<proteinExistence type="predicted"/>
<dbReference type="GO" id="GO:0030171">
    <property type="term" value="F:voltage-gated proton channel activity"/>
    <property type="evidence" value="ECO:0007669"/>
    <property type="project" value="InterPro"/>
</dbReference>
<feature type="transmembrane region" description="Helical" evidence="12">
    <location>
        <begin position="189"/>
        <end position="211"/>
    </location>
</feature>
<accession>A0A7S3YUZ7</accession>
<evidence type="ECO:0000256" key="1">
    <source>
        <dbReference type="ARBA" id="ARBA00004651"/>
    </source>
</evidence>
<feature type="transmembrane region" description="Helical" evidence="12">
    <location>
        <begin position="125"/>
        <end position="149"/>
    </location>
</feature>